<dbReference type="PANTHER" id="PTHR28004">
    <property type="entry name" value="ZGC:162816-RELATED"/>
    <property type="match status" value="1"/>
</dbReference>
<name>A0ABW5J206_9BACT</name>
<dbReference type="SMART" id="SM01119">
    <property type="entry name" value="D-ser_dehydrat"/>
    <property type="match status" value="1"/>
</dbReference>
<comment type="similarity">
    <text evidence="1">Belongs to the DSD1 family.</text>
</comment>
<organism evidence="4 5">
    <name type="scientific">Emticicia soli</name>
    <dbReference type="NCBI Taxonomy" id="2027878"/>
    <lineage>
        <taxon>Bacteria</taxon>
        <taxon>Pseudomonadati</taxon>
        <taxon>Bacteroidota</taxon>
        <taxon>Cytophagia</taxon>
        <taxon>Cytophagales</taxon>
        <taxon>Leadbetterellaceae</taxon>
        <taxon>Emticicia</taxon>
    </lineage>
</organism>
<dbReference type="PANTHER" id="PTHR28004:SF2">
    <property type="entry name" value="D-SERINE DEHYDRATASE"/>
    <property type="match status" value="1"/>
</dbReference>
<dbReference type="InterPro" id="IPR001608">
    <property type="entry name" value="Ala_racemase_N"/>
</dbReference>
<gene>
    <name evidence="4" type="ORF">ACFSR2_01425</name>
</gene>
<keyword evidence="5" id="KW-1185">Reference proteome</keyword>
<feature type="domain" description="D-serine dehydratase-like" evidence="3">
    <location>
        <begin position="259"/>
        <end position="349"/>
    </location>
</feature>
<dbReference type="InterPro" id="IPR029066">
    <property type="entry name" value="PLP-binding_barrel"/>
</dbReference>
<dbReference type="InterPro" id="IPR042208">
    <property type="entry name" value="D-ser_dehydrat-like_sf"/>
</dbReference>
<dbReference type="RefSeq" id="WP_340236735.1">
    <property type="nucleotide sequence ID" value="NZ_JBBEWC010000006.1"/>
</dbReference>
<dbReference type="CDD" id="cd06821">
    <property type="entry name" value="PLPDE_III_D-TA"/>
    <property type="match status" value="1"/>
</dbReference>
<evidence type="ECO:0000259" key="3">
    <source>
        <dbReference type="SMART" id="SM01119"/>
    </source>
</evidence>
<protein>
    <submittedName>
        <fullName evidence="4">D-TA family PLP-dependent enzyme</fullName>
    </submittedName>
</protein>
<evidence type="ECO:0000313" key="5">
    <source>
        <dbReference type="Proteomes" id="UP001597510"/>
    </source>
</evidence>
<proteinExistence type="inferred from homology"/>
<reference evidence="5" key="1">
    <citation type="journal article" date="2019" name="Int. J. Syst. Evol. Microbiol.">
        <title>The Global Catalogue of Microorganisms (GCM) 10K type strain sequencing project: providing services to taxonomists for standard genome sequencing and annotation.</title>
        <authorList>
            <consortium name="The Broad Institute Genomics Platform"/>
            <consortium name="The Broad Institute Genome Sequencing Center for Infectious Disease"/>
            <person name="Wu L."/>
            <person name="Ma J."/>
        </authorList>
    </citation>
    <scope>NUCLEOTIDE SEQUENCE [LARGE SCALE GENOMIC DNA]</scope>
    <source>
        <strain evidence="5">KCTC 52344</strain>
    </source>
</reference>
<comment type="caution">
    <text evidence="4">The sequence shown here is derived from an EMBL/GenBank/DDBJ whole genome shotgun (WGS) entry which is preliminary data.</text>
</comment>
<dbReference type="Gene3D" id="2.40.37.20">
    <property type="entry name" value="D-serine dehydratase-like domain"/>
    <property type="match status" value="1"/>
</dbReference>
<accession>A0ABW5J206</accession>
<dbReference type="Proteomes" id="UP001597510">
    <property type="component" value="Unassembled WGS sequence"/>
</dbReference>
<dbReference type="InterPro" id="IPR026956">
    <property type="entry name" value="D-ser_dehydrat-like_dom"/>
</dbReference>
<keyword evidence="2" id="KW-0456">Lyase</keyword>
<dbReference type="SUPFAM" id="SSF51419">
    <property type="entry name" value="PLP-binding barrel"/>
    <property type="match status" value="1"/>
</dbReference>
<dbReference type="Pfam" id="PF14031">
    <property type="entry name" value="D-ser_dehydrat"/>
    <property type="match status" value="1"/>
</dbReference>
<dbReference type="InterPro" id="IPR051466">
    <property type="entry name" value="D-amino_acid_metab_enzyme"/>
</dbReference>
<evidence type="ECO:0000256" key="1">
    <source>
        <dbReference type="ARBA" id="ARBA00005323"/>
    </source>
</evidence>
<dbReference type="EMBL" id="JBHULC010000003">
    <property type="protein sequence ID" value="MFD2519523.1"/>
    <property type="molecule type" value="Genomic_DNA"/>
</dbReference>
<evidence type="ECO:0000256" key="2">
    <source>
        <dbReference type="ARBA" id="ARBA00023239"/>
    </source>
</evidence>
<sequence length="368" mass="41253">MDWYKVSNENELDSPSLLIYKARVEENIKKMIAIAGSTERLFTHVKTNKMPEVVKMMLEQGITKFKCATIAEAEITAMAGAKFVVIAHQLVGPKIERLIQLTKLYPAVTFASLIDSQEVAEAHNEAFGANGLVSNVFLDVNNGMDRSGHLLDDKILALYRFLSSQPNIHLHGLHVYDGHIRATDFEARKQEIDTGFVDVKHFLEAIEAEGLTKPMVIAGGTPAFTSHALRSETYCSPGTCVLWDWGYGDKLTEQPFEYAALVLTRVISKPQKGIVTVDMGHKAVSAENPIDKRIRFLNLTDYELIGQSEEHGVLKVQDWDAIKVGDVLYGVPYHVCPTVNLYDEAYVVENQHVEQVWQVLGRRRRISV</sequence>
<dbReference type="Gene3D" id="3.20.20.10">
    <property type="entry name" value="Alanine racemase"/>
    <property type="match status" value="1"/>
</dbReference>
<dbReference type="Pfam" id="PF01168">
    <property type="entry name" value="Ala_racemase_N"/>
    <property type="match status" value="1"/>
</dbReference>
<evidence type="ECO:0000313" key="4">
    <source>
        <dbReference type="EMBL" id="MFD2519523.1"/>
    </source>
</evidence>